<feature type="compositionally biased region" description="Basic and acidic residues" evidence="2">
    <location>
        <begin position="79"/>
        <end position="93"/>
    </location>
</feature>
<protein>
    <recommendedName>
        <fullName evidence="5">TFIIS N-terminal domain-containing protein</fullName>
    </recommendedName>
</protein>
<dbReference type="GO" id="GO:0016973">
    <property type="term" value="P:poly(A)+ mRNA export from nucleus"/>
    <property type="evidence" value="ECO:0007669"/>
    <property type="project" value="TreeGrafter"/>
</dbReference>
<gene>
    <name evidence="3" type="ORF">LSCM4_01794</name>
</gene>
<evidence type="ECO:0000313" key="3">
    <source>
        <dbReference type="EMBL" id="KAG5479205.1"/>
    </source>
</evidence>
<feature type="region of interest" description="Disordered" evidence="2">
    <location>
        <begin position="62"/>
        <end position="102"/>
    </location>
</feature>
<dbReference type="InterPro" id="IPR035441">
    <property type="entry name" value="TFIIS/LEDGF_dom_sf"/>
</dbReference>
<keyword evidence="4" id="KW-1185">Reference proteome</keyword>
<feature type="coiled-coil region" evidence="1">
    <location>
        <begin position="225"/>
        <end position="261"/>
    </location>
</feature>
<dbReference type="PANTHER" id="PTHR46010">
    <property type="entry name" value="PROTEIN IWS1 HOMOLOG"/>
    <property type="match status" value="1"/>
</dbReference>
<comment type="caution">
    <text evidence="3">The sequence shown here is derived from an EMBL/GenBank/DDBJ whole genome shotgun (WGS) entry which is preliminary data.</text>
</comment>
<dbReference type="GeneID" id="92357773"/>
<feature type="compositionally biased region" description="Low complexity" evidence="2">
    <location>
        <begin position="62"/>
        <end position="78"/>
    </location>
</feature>
<evidence type="ECO:0000256" key="2">
    <source>
        <dbReference type="SAM" id="MobiDB-lite"/>
    </source>
</evidence>
<accession>A0A836H7V6</accession>
<feature type="region of interest" description="Disordered" evidence="2">
    <location>
        <begin position="1"/>
        <end position="27"/>
    </location>
</feature>
<dbReference type="EMBL" id="JAFHLR010000022">
    <property type="protein sequence ID" value="KAG5479205.1"/>
    <property type="molecule type" value="Genomic_DNA"/>
</dbReference>
<evidence type="ECO:0000256" key="1">
    <source>
        <dbReference type="SAM" id="Coils"/>
    </source>
</evidence>
<dbReference type="SMR" id="A0A836H7V6"/>
<sequence>MEEEDSILGLTPASAPVHADEKESASASVDLAAVLGRQAIAGAYADDGSGWSFEHALRAASAAAGDGDGSDAQSGRSSGADHEDGVASDAAEKNDEEQAGDVVDFRDAGAFCGAGGNVGAAEVCHMEDAELLSISDKKKAKRLGKKLYKRWKRLRKAAKSKKDREKGSKHKDSKRHSKGSHKRAGGSSHGKKGTKPRGDDDEEGMFLNMADGSSETHDELGLVPAADLSDAAAAIEARLQKAALRESKMRTEKAVKKATQRKSTAAELVTVSRELVAAMAKARRLDDDIISGRNAHPGSFPLNRVALKRIVQARCRQGYMVGPLVEAGILQELSYWLFDVDRAEPAPYELRTAALDILVSLPMEGSIPMTEDITAFMGVSREHLIKTDLGRALNALRRYSEETVENKGKCVQLLTSFSRVISGASDKDQTDEHKSKAAWKCQRDPTVASPFEVLETCSEAFQKSFMKPDPRDPTSYNGVLPWRPPAATITNVSGKLGDYIEKANIYPRR</sequence>
<keyword evidence="1" id="KW-0175">Coiled coil</keyword>
<dbReference type="RefSeq" id="XP_067063298.1">
    <property type="nucleotide sequence ID" value="XM_067203839.1"/>
</dbReference>
<feature type="region of interest" description="Disordered" evidence="2">
    <location>
        <begin position="154"/>
        <end position="215"/>
    </location>
</feature>
<dbReference type="Proteomes" id="UP000674143">
    <property type="component" value="Chromosome 22"/>
</dbReference>
<feature type="compositionally biased region" description="Basic residues" evidence="2">
    <location>
        <begin position="167"/>
        <end position="195"/>
    </location>
</feature>
<organism evidence="3 4">
    <name type="scientific">Leishmania orientalis</name>
    <dbReference type="NCBI Taxonomy" id="2249476"/>
    <lineage>
        <taxon>Eukaryota</taxon>
        <taxon>Discoba</taxon>
        <taxon>Euglenozoa</taxon>
        <taxon>Kinetoplastea</taxon>
        <taxon>Metakinetoplastina</taxon>
        <taxon>Trypanosomatida</taxon>
        <taxon>Trypanosomatidae</taxon>
        <taxon>Leishmaniinae</taxon>
        <taxon>Leishmania</taxon>
    </lineage>
</organism>
<name>A0A836H7V6_9TRYP</name>
<dbReference type="InterPro" id="IPR051037">
    <property type="entry name" value="RNAPII_TF_IWS1"/>
</dbReference>
<proteinExistence type="predicted"/>
<dbReference type="PANTHER" id="PTHR46010:SF1">
    <property type="entry name" value="PROTEIN IWS1 HOMOLOG"/>
    <property type="match status" value="1"/>
</dbReference>
<evidence type="ECO:0000313" key="4">
    <source>
        <dbReference type="Proteomes" id="UP000674143"/>
    </source>
</evidence>
<dbReference type="KEGG" id="loi:92357773"/>
<dbReference type="Gene3D" id="1.20.930.10">
    <property type="entry name" value="Conserved domain common to transcription factors TFIIS, elongin A, CRSP70"/>
    <property type="match status" value="1"/>
</dbReference>
<reference evidence="3 4" key="1">
    <citation type="submission" date="2021-02" db="EMBL/GenBank/DDBJ databases">
        <title>Leishmania (Mundinia) orientalis Genome sequencing and assembly.</title>
        <authorList>
            <person name="Almutairi H."/>
            <person name="Gatherer D."/>
        </authorList>
    </citation>
    <scope>NUCLEOTIDE SEQUENCE [LARGE SCALE GENOMIC DNA]</scope>
    <source>
        <strain evidence="3">LSCM4</strain>
    </source>
</reference>
<dbReference type="AlphaFoldDB" id="A0A836H7V6"/>
<evidence type="ECO:0008006" key="5">
    <source>
        <dbReference type="Google" id="ProtNLM"/>
    </source>
</evidence>
<dbReference type="GO" id="GO:0005634">
    <property type="term" value="C:nucleus"/>
    <property type="evidence" value="ECO:0007669"/>
    <property type="project" value="TreeGrafter"/>
</dbReference>